<dbReference type="Gene3D" id="1.25.40.10">
    <property type="entry name" value="Tetratricopeptide repeat domain"/>
    <property type="match status" value="1"/>
</dbReference>
<dbReference type="SMART" id="SM00421">
    <property type="entry name" value="HTH_LUXR"/>
    <property type="match status" value="1"/>
</dbReference>
<dbReference type="GO" id="GO:0004016">
    <property type="term" value="F:adenylate cyclase activity"/>
    <property type="evidence" value="ECO:0007669"/>
    <property type="project" value="TreeGrafter"/>
</dbReference>
<comment type="caution">
    <text evidence="4">The sequence shown here is derived from an EMBL/GenBank/DDBJ whole genome shotgun (WGS) entry which is preliminary data.</text>
</comment>
<proteinExistence type="predicted"/>
<reference evidence="4 5" key="1">
    <citation type="journal article" date="2015" name="Stand. Genomic Sci.">
        <title>Genomic Encyclopedia of Bacterial and Archaeal Type Strains, Phase III: the genomes of soil and plant-associated and newly described type strains.</title>
        <authorList>
            <person name="Whitman W.B."/>
            <person name="Woyke T."/>
            <person name="Klenk H.P."/>
            <person name="Zhou Y."/>
            <person name="Lilburn T.G."/>
            <person name="Beck B.J."/>
            <person name="De Vos P."/>
            <person name="Vandamme P."/>
            <person name="Eisen J.A."/>
            <person name="Garrity G."/>
            <person name="Hugenholtz P."/>
            <person name="Kyrpides N.C."/>
        </authorList>
    </citation>
    <scope>NUCLEOTIDE SEQUENCE [LARGE SCALE GENOMIC DNA]</scope>
    <source>
        <strain evidence="4 5">VKM Ac-2540</strain>
    </source>
</reference>
<name>A0A4Q7X2V3_9ACTN</name>
<dbReference type="Proteomes" id="UP000292027">
    <property type="component" value="Unassembled WGS sequence"/>
</dbReference>
<evidence type="ECO:0000256" key="1">
    <source>
        <dbReference type="ARBA" id="ARBA00022741"/>
    </source>
</evidence>
<dbReference type="SUPFAM" id="SSF52540">
    <property type="entry name" value="P-loop containing nucleoside triphosphate hydrolases"/>
    <property type="match status" value="1"/>
</dbReference>
<dbReference type="OrthoDB" id="3202170at2"/>
<dbReference type="SUPFAM" id="SSF48452">
    <property type="entry name" value="TPR-like"/>
    <property type="match status" value="1"/>
</dbReference>
<feature type="domain" description="HTH luxR-type" evidence="3">
    <location>
        <begin position="850"/>
        <end position="915"/>
    </location>
</feature>
<dbReference type="PROSITE" id="PS00622">
    <property type="entry name" value="HTH_LUXR_1"/>
    <property type="match status" value="1"/>
</dbReference>
<dbReference type="InterPro" id="IPR011990">
    <property type="entry name" value="TPR-like_helical_dom_sf"/>
</dbReference>
<dbReference type="Gene3D" id="1.10.10.10">
    <property type="entry name" value="Winged helix-like DNA-binding domain superfamily/Winged helix DNA-binding domain"/>
    <property type="match status" value="1"/>
</dbReference>
<keyword evidence="5" id="KW-1185">Reference proteome</keyword>
<evidence type="ECO:0000313" key="4">
    <source>
        <dbReference type="EMBL" id="RZU16349.1"/>
    </source>
</evidence>
<dbReference type="InterPro" id="IPR016032">
    <property type="entry name" value="Sig_transdc_resp-reg_C-effctor"/>
</dbReference>
<dbReference type="GO" id="GO:0005737">
    <property type="term" value="C:cytoplasm"/>
    <property type="evidence" value="ECO:0007669"/>
    <property type="project" value="TreeGrafter"/>
</dbReference>
<evidence type="ECO:0000256" key="2">
    <source>
        <dbReference type="ARBA" id="ARBA00022840"/>
    </source>
</evidence>
<keyword evidence="2" id="KW-0067">ATP-binding</keyword>
<dbReference type="RefSeq" id="WP_130445267.1">
    <property type="nucleotide sequence ID" value="NZ_SHKR01000012.1"/>
</dbReference>
<dbReference type="Pfam" id="PF13191">
    <property type="entry name" value="AAA_16"/>
    <property type="match status" value="1"/>
</dbReference>
<keyword evidence="1" id="KW-0547">Nucleotide-binding</keyword>
<evidence type="ECO:0000313" key="5">
    <source>
        <dbReference type="Proteomes" id="UP000292027"/>
    </source>
</evidence>
<dbReference type="InterPro" id="IPR036388">
    <property type="entry name" value="WH-like_DNA-bd_sf"/>
</dbReference>
<dbReference type="PANTHER" id="PTHR16305:SF35">
    <property type="entry name" value="TRANSCRIPTIONAL ACTIVATOR DOMAIN"/>
    <property type="match status" value="1"/>
</dbReference>
<dbReference type="EMBL" id="SHKR01000012">
    <property type="protein sequence ID" value="RZU16349.1"/>
    <property type="molecule type" value="Genomic_DNA"/>
</dbReference>
<dbReference type="GO" id="GO:0006355">
    <property type="term" value="P:regulation of DNA-templated transcription"/>
    <property type="evidence" value="ECO:0007669"/>
    <property type="project" value="InterPro"/>
</dbReference>
<evidence type="ECO:0000259" key="3">
    <source>
        <dbReference type="PROSITE" id="PS50043"/>
    </source>
</evidence>
<dbReference type="PRINTS" id="PR00038">
    <property type="entry name" value="HTHLUXR"/>
</dbReference>
<dbReference type="SUPFAM" id="SSF46894">
    <property type="entry name" value="C-terminal effector domain of the bipartite response regulators"/>
    <property type="match status" value="1"/>
</dbReference>
<dbReference type="PANTHER" id="PTHR16305">
    <property type="entry name" value="TESTICULAR SOLUBLE ADENYLYL CYCLASE"/>
    <property type="match status" value="1"/>
</dbReference>
<dbReference type="InterPro" id="IPR041664">
    <property type="entry name" value="AAA_16"/>
</dbReference>
<dbReference type="Gene3D" id="3.40.50.300">
    <property type="entry name" value="P-loop containing nucleotide triphosphate hydrolases"/>
    <property type="match status" value="1"/>
</dbReference>
<dbReference type="CDD" id="cd06170">
    <property type="entry name" value="LuxR_C_like"/>
    <property type="match status" value="1"/>
</dbReference>
<dbReference type="InterPro" id="IPR027417">
    <property type="entry name" value="P-loop_NTPase"/>
</dbReference>
<accession>A0A4Q7X2V3</accession>
<dbReference type="AlphaFoldDB" id="A0A4Q7X2V3"/>
<dbReference type="GO" id="GO:0005524">
    <property type="term" value="F:ATP binding"/>
    <property type="evidence" value="ECO:0007669"/>
    <property type="project" value="UniProtKB-KW"/>
</dbReference>
<protein>
    <submittedName>
        <fullName evidence="4">Regulatory LuxR family protein</fullName>
    </submittedName>
</protein>
<dbReference type="GO" id="GO:0003677">
    <property type="term" value="F:DNA binding"/>
    <property type="evidence" value="ECO:0007669"/>
    <property type="project" value="InterPro"/>
</dbReference>
<sequence>MLVDRRTECRHLDELLDTVRNGTSRSVLIRGDVGIGKSALLEYLVAEASGCRVVRVAGVQAESELAFAGLHQLCAPLLDRLDRIPVPQHDALGTAFGLRTGPAPDRFLVGLAVLSLLAAAAAERPLICVVDDAQWLDRISAESLTFVGRRLVAESVGLVFASRDPVDEQVFAGLPQLVLDGLLPDDARELLAVVIPGSLDEQVRDRIVAETRGNPLALIELPQEVSYAQLAGGFGLLDAKSLTGRIEDSFRRRLTPLSPDLRRLLLVAAIEPMGQPALVLRAAQRLGIAADTMDLPEFAGLLRTGERITFRHPLVRSAIYAEATPEERRKTHRALAEVTDPAGDADRRVWHLAHAASGPDENVAAELERSAGRAGARGGLAAAAAFLERAARLTVDPAHRSARALDAAQAKLQAGAFQAAVDLLAMAESGPLSELEQARVDLMRAQLAFVTSRGKDAPPLLLKAAKRLEPIDIELCRATYLDGLTAAMFVGALASPGGGTMDVARAAGTAPQPLHRLRAPDLLLDGLAANFNDGYAAAAPMLRQALAVFGTDMSPDEELRWLWLGTEAALHLWDDEAWHTLSARYVELARAGGALSELPLALSTRAYMLLFAGDLAAATSLVDEGHAVTEATGSSLAPYSAMALAALSGRQDEASALIETTIREVTRRGEGIGIAVAHWTNAVLCNGLGNYPEAATAAEEALRHQEYPGLRYPGVANWAVTELIEAAVRSGRHETAAEAFDWIATMTGASRTEWALGLEARCRALLTEGEGAEKLYQEAIARLRRTRVRGELARATLLYGEWLRRRGRRVDARDQLRMAHEMFSSMGAEAFAERARHELVSTGEKARKRTVSTSSQLTERETQVTRLARDGLSNPEISTRLFLSPRTVEYHLGNVFAKLGIRSRHELSRWSGGLR</sequence>
<dbReference type="PROSITE" id="PS50043">
    <property type="entry name" value="HTH_LUXR_2"/>
    <property type="match status" value="1"/>
</dbReference>
<dbReference type="InterPro" id="IPR000792">
    <property type="entry name" value="Tscrpt_reg_LuxR_C"/>
</dbReference>
<organism evidence="4 5">
    <name type="scientific">Kribbella rubisoli</name>
    <dbReference type="NCBI Taxonomy" id="3075929"/>
    <lineage>
        <taxon>Bacteria</taxon>
        <taxon>Bacillati</taxon>
        <taxon>Actinomycetota</taxon>
        <taxon>Actinomycetes</taxon>
        <taxon>Propionibacteriales</taxon>
        <taxon>Kribbellaceae</taxon>
        <taxon>Kribbella</taxon>
    </lineage>
</organism>
<dbReference type="Pfam" id="PF00196">
    <property type="entry name" value="GerE"/>
    <property type="match status" value="1"/>
</dbReference>
<gene>
    <name evidence="4" type="ORF">EV645_3905</name>
</gene>